<evidence type="ECO:0000259" key="18">
    <source>
        <dbReference type="PROSITE" id="PS50227"/>
    </source>
</evidence>
<feature type="chain" id="PRO_5042048116" description="Adhesion G protein-coupled receptor A3" evidence="16">
    <location>
        <begin position="25"/>
        <end position="986"/>
    </location>
</feature>
<dbReference type="InterPro" id="IPR003599">
    <property type="entry name" value="Ig_sub"/>
</dbReference>
<evidence type="ECO:0000259" key="20">
    <source>
        <dbReference type="PROSITE" id="PS50835"/>
    </source>
</evidence>
<dbReference type="SUPFAM" id="SSF52058">
    <property type="entry name" value="L domain-like"/>
    <property type="match status" value="1"/>
</dbReference>
<dbReference type="Proteomes" id="UP001233999">
    <property type="component" value="Unassembled WGS sequence"/>
</dbReference>
<evidence type="ECO:0000259" key="17">
    <source>
        <dbReference type="PROSITE" id="PS50221"/>
    </source>
</evidence>
<feature type="region of interest" description="Disordered" evidence="14">
    <location>
        <begin position="939"/>
        <end position="968"/>
    </location>
</feature>
<dbReference type="InterPro" id="IPR013783">
    <property type="entry name" value="Ig-like_fold"/>
</dbReference>
<protein>
    <recommendedName>
        <fullName evidence="23">Adhesion G protein-coupled receptor A3</fullName>
    </recommendedName>
</protein>
<dbReference type="Gene3D" id="3.80.10.10">
    <property type="entry name" value="Ribonuclease Inhibitor"/>
    <property type="match status" value="1"/>
</dbReference>
<evidence type="ECO:0000256" key="6">
    <source>
        <dbReference type="ARBA" id="ARBA00022737"/>
    </source>
</evidence>
<feature type="transmembrane region" description="Helical" evidence="15">
    <location>
        <begin position="722"/>
        <end position="744"/>
    </location>
</feature>
<feature type="domain" description="Ig-like" evidence="20">
    <location>
        <begin position="222"/>
        <end position="330"/>
    </location>
</feature>
<feature type="domain" description="G-protein coupled receptors family 2 profile 2" evidence="19">
    <location>
        <begin position="719"/>
        <end position="898"/>
    </location>
</feature>
<accession>A0AAD8ACD5</accession>
<dbReference type="InterPro" id="IPR000832">
    <property type="entry name" value="GPCR_2_secretin-like"/>
</dbReference>
<evidence type="ECO:0000256" key="8">
    <source>
        <dbReference type="ARBA" id="ARBA00023040"/>
    </source>
</evidence>
<keyword evidence="11" id="KW-0675">Receptor</keyword>
<gene>
    <name evidence="21" type="ORF">L9F63_012517</name>
</gene>
<dbReference type="Pfam" id="PF13855">
    <property type="entry name" value="LRR_8"/>
    <property type="match status" value="1"/>
</dbReference>
<dbReference type="InterPro" id="IPR046338">
    <property type="entry name" value="GAIN_dom_sf"/>
</dbReference>
<evidence type="ECO:0000256" key="7">
    <source>
        <dbReference type="ARBA" id="ARBA00022989"/>
    </source>
</evidence>
<dbReference type="PROSITE" id="PS50227">
    <property type="entry name" value="G_PROTEIN_RECEP_F2_3"/>
    <property type="match status" value="1"/>
</dbReference>
<dbReference type="Gene3D" id="2.60.40.10">
    <property type="entry name" value="Immunoglobulins"/>
    <property type="match status" value="1"/>
</dbReference>
<evidence type="ECO:0000256" key="3">
    <source>
        <dbReference type="ARBA" id="ARBA00022614"/>
    </source>
</evidence>
<dbReference type="InterPro" id="IPR032675">
    <property type="entry name" value="LRR_dom_sf"/>
</dbReference>
<evidence type="ECO:0000256" key="14">
    <source>
        <dbReference type="SAM" id="MobiDB-lite"/>
    </source>
</evidence>
<keyword evidence="8" id="KW-0297">G-protein coupled receptor</keyword>
<dbReference type="InterPro" id="IPR036179">
    <property type="entry name" value="Ig-like_dom_sf"/>
</dbReference>
<evidence type="ECO:0000256" key="15">
    <source>
        <dbReference type="SAM" id="Phobius"/>
    </source>
</evidence>
<feature type="domain" description="G-protein coupled receptors family 2 profile 1" evidence="18">
    <location>
        <begin position="315"/>
        <end position="402"/>
    </location>
</feature>
<keyword evidence="10" id="KW-1015">Disulfide bond</keyword>
<keyword evidence="5 16" id="KW-0732">Signal</keyword>
<name>A0AAD8ACD5_DIPPU</name>
<keyword evidence="9 15" id="KW-0472">Membrane</keyword>
<dbReference type="GO" id="GO:0004930">
    <property type="term" value="F:G protein-coupled receptor activity"/>
    <property type="evidence" value="ECO:0007669"/>
    <property type="project" value="UniProtKB-KW"/>
</dbReference>
<dbReference type="InterPro" id="IPR000483">
    <property type="entry name" value="Cys-rich_flank_reg_C"/>
</dbReference>
<evidence type="ECO:0000256" key="1">
    <source>
        <dbReference type="ARBA" id="ARBA00004141"/>
    </source>
</evidence>
<dbReference type="SUPFAM" id="SSF111418">
    <property type="entry name" value="Hormone receptor domain"/>
    <property type="match status" value="1"/>
</dbReference>
<comment type="caution">
    <text evidence="21">The sequence shown here is derived from an EMBL/GenBank/DDBJ whole genome shotgun (WGS) entry which is preliminary data.</text>
</comment>
<dbReference type="FunFam" id="3.80.10.10:FF:000732">
    <property type="entry name" value="GD11101"/>
    <property type="match status" value="1"/>
</dbReference>
<evidence type="ECO:0000256" key="16">
    <source>
        <dbReference type="SAM" id="SignalP"/>
    </source>
</evidence>
<dbReference type="InterPro" id="IPR057244">
    <property type="entry name" value="GAIN_B"/>
</dbReference>
<dbReference type="AlphaFoldDB" id="A0AAD8ACD5"/>
<evidence type="ECO:0000256" key="12">
    <source>
        <dbReference type="ARBA" id="ARBA00023224"/>
    </source>
</evidence>
<keyword evidence="6" id="KW-0677">Repeat</keyword>
<feature type="compositionally biased region" description="Polar residues" evidence="14">
    <location>
        <begin position="939"/>
        <end position="949"/>
    </location>
</feature>
<reference evidence="21" key="1">
    <citation type="journal article" date="2023" name="IScience">
        <title>Live-bearing cockroach genome reveals convergent evolutionary mechanisms linked to viviparity in insects and beyond.</title>
        <authorList>
            <person name="Fouks B."/>
            <person name="Harrison M.C."/>
            <person name="Mikhailova A.A."/>
            <person name="Marchal E."/>
            <person name="English S."/>
            <person name="Carruthers M."/>
            <person name="Jennings E.C."/>
            <person name="Chiamaka E.L."/>
            <person name="Frigard R.A."/>
            <person name="Pippel M."/>
            <person name="Attardo G.M."/>
            <person name="Benoit J.B."/>
            <person name="Bornberg-Bauer E."/>
            <person name="Tobe S.S."/>
        </authorList>
    </citation>
    <scope>NUCLEOTIDE SEQUENCE</scope>
    <source>
        <strain evidence="21">Stay&amp;Tobe</strain>
    </source>
</reference>
<evidence type="ECO:0008006" key="23">
    <source>
        <dbReference type="Google" id="ProtNLM"/>
    </source>
</evidence>
<evidence type="ECO:0000313" key="21">
    <source>
        <dbReference type="EMBL" id="KAJ9596478.1"/>
    </source>
</evidence>
<dbReference type="SUPFAM" id="SSF48726">
    <property type="entry name" value="Immunoglobulin"/>
    <property type="match status" value="1"/>
</dbReference>
<dbReference type="InterPro" id="IPR000203">
    <property type="entry name" value="GPS"/>
</dbReference>
<dbReference type="InterPro" id="IPR017981">
    <property type="entry name" value="GPCR_2-like_7TM"/>
</dbReference>
<dbReference type="EMBL" id="JASPKZ010001987">
    <property type="protein sequence ID" value="KAJ9596478.1"/>
    <property type="molecule type" value="Genomic_DNA"/>
</dbReference>
<reference evidence="21" key="2">
    <citation type="submission" date="2023-05" db="EMBL/GenBank/DDBJ databases">
        <authorList>
            <person name="Fouks B."/>
        </authorList>
    </citation>
    <scope>NUCLEOTIDE SEQUENCE</scope>
    <source>
        <strain evidence="21">Stay&amp;Tobe</strain>
        <tissue evidence="21">Testes</tissue>
    </source>
</reference>
<dbReference type="PROSITE" id="PS50221">
    <property type="entry name" value="GAIN_B"/>
    <property type="match status" value="1"/>
</dbReference>
<keyword evidence="22" id="KW-1185">Reference proteome</keyword>
<evidence type="ECO:0000256" key="2">
    <source>
        <dbReference type="ARBA" id="ARBA00007343"/>
    </source>
</evidence>
<dbReference type="Pfam" id="PF01825">
    <property type="entry name" value="GPS"/>
    <property type="match status" value="1"/>
</dbReference>
<dbReference type="PROSITE" id="PS50835">
    <property type="entry name" value="IG_LIKE"/>
    <property type="match status" value="1"/>
</dbReference>
<dbReference type="SMART" id="SM00082">
    <property type="entry name" value="LRRCT"/>
    <property type="match status" value="1"/>
</dbReference>
<dbReference type="InterPro" id="IPR058808">
    <property type="entry name" value="GAIN_ADGRA2/3"/>
</dbReference>
<dbReference type="PROSITE" id="PS51450">
    <property type="entry name" value="LRR"/>
    <property type="match status" value="2"/>
</dbReference>
<keyword evidence="4 15" id="KW-0812">Transmembrane</keyword>
<dbReference type="InterPro" id="IPR007110">
    <property type="entry name" value="Ig-like_dom"/>
</dbReference>
<comment type="subcellular location">
    <subcellularLocation>
        <location evidence="1">Membrane</location>
        <topology evidence="1">Multi-pass membrane protein</topology>
    </subcellularLocation>
</comment>
<evidence type="ECO:0000256" key="13">
    <source>
        <dbReference type="ARBA" id="ARBA00023319"/>
    </source>
</evidence>
<sequence length="986" mass="109104">MKHEKGGIIIKLAVLFCLVHAVSSEETISCPVQCLCTKLRTRPVVEFKIKCGIGDTKISSVQELNLQDLPLGIYHLDLSENNITHLPQDVFVRLPTLQKLNLSRNHISTIEDGAFSNLTSLKRLDLSGNRLKSLTSNTFMGLESLEKLVLGQNLISRIKEGTFEELVSLKQLDVSGNPLVCDCEIGWLLEWTRNVSVKLISSPKCAAPATLRGQPIRKLKAPTDFVCNNTAHTLLELKPAHSQVVFEGDSLRLRCRAPTVSSTLGASVVWMWGSEDAAKVFTQVQVENRYLEDSGLVESAVSITPLQRDHSGKWNCRLISEEGNQTQTISVIVISNDTQYCPQTVSSDNKGMYTWPKTVVGNTVELQCESVVVNKPPARAQYTCSQYGTWHNLNTSLCPYVSDTTKILEQFAKVNLSVAKGSVLESAKRLRNFTNNNKEIRDKMDVVFISRTLYNYLHYLTQEKEVSHLLHHLITIVSNLLTYLPKELLAAAQMEDKACSKLVHAVERVSEFTSSLQSHKLNLAVEEFKVSRESFKGLTCTWYTHPGNKIPARLFHCATSNASALLGSQVVIEASIHIPPSMLHGQSVTTSHQLVVSMYDNNRLFPRLSPVTDGRDIVSCVIGTKLVGLEVENLTHPVYIMLRAPLLHHSAGSPRPVWWDSSMNNGLGGWSQIGCQLSHLLHGLLVFKCNRLGYFGLLQKNVYLYDNNGRVSGAKFRFSNPAIYVGSLVGVLNLMVAIVTYIICHTSIQMSKKTKHSLVNTWISIALLCFMYSVGIHQTEDTQICEGVGLVLHYLTLSSLLWMAVTASNMYKRLTKPDSLETAPEDELPPDQPVPHKPLLGLYLVGWGIGLIVCGISGAVNLKEYAGYSHCFLMPGPALTAVFIPVGMLVIFITIFYLLIRCSIQNTDTNGRLSEGTQATENVDLELLDANVANAEHTSLNSASTPTTSDLEDPEQSPQPSKSTSNSFNIVFNNVDGSCYCNRKTI</sequence>
<dbReference type="PANTHER" id="PTHR45930">
    <property type="entry name" value="G-PROTEIN COUPLED RECEPTOR 124-LIKE PROTEIN"/>
    <property type="match status" value="1"/>
</dbReference>
<dbReference type="InterPro" id="IPR036445">
    <property type="entry name" value="GPCR_2_extracell_dom_sf"/>
</dbReference>
<dbReference type="GO" id="GO:0007166">
    <property type="term" value="P:cell surface receptor signaling pathway"/>
    <property type="evidence" value="ECO:0007669"/>
    <property type="project" value="InterPro"/>
</dbReference>
<dbReference type="Gene3D" id="1.20.1070.10">
    <property type="entry name" value="Rhodopsin 7-helix transmembrane proteins"/>
    <property type="match status" value="1"/>
</dbReference>
<keyword evidence="3" id="KW-0433">Leucine-rich repeat</keyword>
<evidence type="ECO:0000256" key="10">
    <source>
        <dbReference type="ARBA" id="ARBA00023157"/>
    </source>
</evidence>
<keyword evidence="13" id="KW-0393">Immunoglobulin domain</keyword>
<dbReference type="InterPro" id="IPR003591">
    <property type="entry name" value="Leu-rich_rpt_typical-subtyp"/>
</dbReference>
<organism evidence="21 22">
    <name type="scientific">Diploptera punctata</name>
    <name type="common">Pacific beetle cockroach</name>
    <dbReference type="NCBI Taxonomy" id="6984"/>
    <lineage>
        <taxon>Eukaryota</taxon>
        <taxon>Metazoa</taxon>
        <taxon>Ecdysozoa</taxon>
        <taxon>Arthropoda</taxon>
        <taxon>Hexapoda</taxon>
        <taxon>Insecta</taxon>
        <taxon>Pterygota</taxon>
        <taxon>Neoptera</taxon>
        <taxon>Polyneoptera</taxon>
        <taxon>Dictyoptera</taxon>
        <taxon>Blattodea</taxon>
        <taxon>Blaberoidea</taxon>
        <taxon>Blaberidae</taxon>
        <taxon>Diplopterinae</taxon>
        <taxon>Diploptera</taxon>
    </lineage>
</organism>
<keyword evidence="12" id="KW-0807">Transducer</keyword>
<dbReference type="GO" id="GO:0005886">
    <property type="term" value="C:plasma membrane"/>
    <property type="evidence" value="ECO:0007669"/>
    <property type="project" value="TreeGrafter"/>
</dbReference>
<evidence type="ECO:0000259" key="19">
    <source>
        <dbReference type="PROSITE" id="PS50261"/>
    </source>
</evidence>
<feature type="transmembrane region" description="Helical" evidence="15">
    <location>
        <begin position="756"/>
        <end position="775"/>
    </location>
</feature>
<evidence type="ECO:0000256" key="9">
    <source>
        <dbReference type="ARBA" id="ARBA00023136"/>
    </source>
</evidence>
<feature type="compositionally biased region" description="Polar residues" evidence="14">
    <location>
        <begin position="956"/>
        <end position="968"/>
    </location>
</feature>
<feature type="transmembrane region" description="Helical" evidence="15">
    <location>
        <begin position="787"/>
        <end position="807"/>
    </location>
</feature>
<keyword evidence="7 15" id="KW-1133">Transmembrane helix</keyword>
<dbReference type="Gene3D" id="4.10.1240.10">
    <property type="entry name" value="GPCR, family 2, extracellular hormone receptor domain"/>
    <property type="match status" value="1"/>
</dbReference>
<evidence type="ECO:0000256" key="4">
    <source>
        <dbReference type="ARBA" id="ARBA00022692"/>
    </source>
</evidence>
<evidence type="ECO:0000256" key="11">
    <source>
        <dbReference type="ARBA" id="ARBA00023170"/>
    </source>
</evidence>
<evidence type="ECO:0000313" key="22">
    <source>
        <dbReference type="Proteomes" id="UP001233999"/>
    </source>
</evidence>
<dbReference type="Pfam" id="PF00002">
    <property type="entry name" value="7tm_2"/>
    <property type="match status" value="1"/>
</dbReference>
<proteinExistence type="inferred from homology"/>
<feature type="transmembrane region" description="Helical" evidence="15">
    <location>
        <begin position="840"/>
        <end position="860"/>
    </location>
</feature>
<comment type="similarity">
    <text evidence="2">Belongs to the G-protein coupled receptor 2 family. Adhesion G-protein coupled receptor (ADGR) subfamily.</text>
</comment>
<dbReference type="Gene3D" id="2.60.220.50">
    <property type="match status" value="1"/>
</dbReference>
<dbReference type="PROSITE" id="PS50261">
    <property type="entry name" value="G_PROTEIN_RECEP_F2_4"/>
    <property type="match status" value="1"/>
</dbReference>
<feature type="transmembrane region" description="Helical" evidence="15">
    <location>
        <begin position="880"/>
        <end position="900"/>
    </location>
</feature>
<feature type="signal peptide" evidence="16">
    <location>
        <begin position="1"/>
        <end position="24"/>
    </location>
</feature>
<evidence type="ECO:0000256" key="5">
    <source>
        <dbReference type="ARBA" id="ARBA00022729"/>
    </source>
</evidence>
<feature type="domain" description="GAIN-B" evidence="17">
    <location>
        <begin position="555"/>
        <end position="705"/>
    </location>
</feature>
<dbReference type="InterPro" id="IPR051963">
    <property type="entry name" value="Adhesion_GPCR_A"/>
</dbReference>
<dbReference type="PANTHER" id="PTHR45930:SF4">
    <property type="entry name" value="ADHESION G PROTEIN-COUPLED RECEPTOR A3"/>
    <property type="match status" value="1"/>
</dbReference>
<dbReference type="InterPro" id="IPR001611">
    <property type="entry name" value="Leu-rich_rpt"/>
</dbReference>
<dbReference type="SMART" id="SM00409">
    <property type="entry name" value="IG"/>
    <property type="match status" value="1"/>
</dbReference>
<dbReference type="Pfam" id="PF26588">
    <property type="entry name" value="GAIN_ADGRA3"/>
    <property type="match status" value="1"/>
</dbReference>
<dbReference type="SMART" id="SM00369">
    <property type="entry name" value="LRR_TYP"/>
    <property type="match status" value="4"/>
</dbReference>
<dbReference type="InterPro" id="IPR001879">
    <property type="entry name" value="GPCR_2_extracellular_dom"/>
</dbReference>